<evidence type="ECO:0000313" key="1">
    <source>
        <dbReference type="EMBL" id="MQY16580.1"/>
    </source>
</evidence>
<dbReference type="Proteomes" id="UP000466345">
    <property type="component" value="Unassembled WGS sequence"/>
</dbReference>
<reference evidence="1 2" key="1">
    <citation type="submission" date="2019-10" db="EMBL/GenBank/DDBJ databases">
        <title>Streptomyces smaragdinus sp. nov. and Streptomyces fabii sp. nov., isolated from the gut of fungus growing-termite Macrotermes natalensis.</title>
        <authorList>
            <person name="Schwitalla J."/>
            <person name="Benndorf R."/>
            <person name="Martin K."/>
            <person name="De Beer W."/>
            <person name="Kaster A.-K."/>
            <person name="Vollmers J."/>
            <person name="Poulsen M."/>
            <person name="Beemelmanns C."/>
        </authorList>
    </citation>
    <scope>NUCLEOTIDE SEQUENCE [LARGE SCALE GENOMIC DNA]</scope>
    <source>
        <strain evidence="1 2">RB5</strain>
    </source>
</reference>
<sequence length="346" mass="37313">MDVFVCAGCGEELTAPLTRLEMPVYGRHSFGHDMLPPLMESGTYAVDPEPYGRPWRRWAEITAEEAAVRGLFAPVETLPFGPRGEIVVAPGDTRSTVFVEGRCDGYCLGVTGGDGPNLACGGCGAEVATRIDDCSLWQTVRFLPTAVRGRVVSGPAPARSPATLWRGGPLTEPGGWWDYRWEGEAGHALAHLLAASAGEPVALPPGLLTEMFGRSLKALLPPGPPARTAGLAGPGLPLTQPPPDIAFVPRHTRTGRPWQPPVPTAPVPLASAVWSALAFPVDPLPRPATDRMPEGVYRDDPLPPHPWRPFTPDHEVFLHTLARLPAVREPWLRAVYDRARPHGHPF</sequence>
<protein>
    <submittedName>
        <fullName evidence="1">Uncharacterized protein</fullName>
    </submittedName>
</protein>
<keyword evidence="2" id="KW-1185">Reference proteome</keyword>
<dbReference type="RefSeq" id="WP_153457422.1">
    <property type="nucleotide sequence ID" value="NZ_WEGJ01000061.1"/>
</dbReference>
<name>A0A7K0CT09_9ACTN</name>
<accession>A0A7K0CT09</accession>
<proteinExistence type="predicted"/>
<comment type="caution">
    <text evidence="1">The sequence shown here is derived from an EMBL/GenBank/DDBJ whole genome shotgun (WGS) entry which is preliminary data.</text>
</comment>
<dbReference type="OrthoDB" id="3280727at2"/>
<evidence type="ECO:0000313" key="2">
    <source>
        <dbReference type="Proteomes" id="UP000466345"/>
    </source>
</evidence>
<gene>
    <name evidence="1" type="ORF">SRB5_67810</name>
</gene>
<dbReference type="AlphaFoldDB" id="A0A7K0CT09"/>
<dbReference type="EMBL" id="WEGJ01000061">
    <property type="protein sequence ID" value="MQY16580.1"/>
    <property type="molecule type" value="Genomic_DNA"/>
</dbReference>
<organism evidence="1 2">
    <name type="scientific">Streptomyces smaragdinus</name>
    <dbReference type="NCBI Taxonomy" id="2585196"/>
    <lineage>
        <taxon>Bacteria</taxon>
        <taxon>Bacillati</taxon>
        <taxon>Actinomycetota</taxon>
        <taxon>Actinomycetes</taxon>
        <taxon>Kitasatosporales</taxon>
        <taxon>Streptomycetaceae</taxon>
        <taxon>Streptomyces</taxon>
    </lineage>
</organism>